<sequence>MLPRTSATDAKHSPTSCLFVFGNTVLRSLESRPLALLRCALVFTPISCPDPLFSHVCLPPSFKLSATACGFRNAHCTLSGATGVREAAIDCYFFLQNSLSQLRCF</sequence>
<proteinExistence type="predicted"/>
<name>A0A7S4G1T1_9EUGL</name>
<organism evidence="1">
    <name type="scientific">Eutreptiella gymnastica</name>
    <dbReference type="NCBI Taxonomy" id="73025"/>
    <lineage>
        <taxon>Eukaryota</taxon>
        <taxon>Discoba</taxon>
        <taxon>Euglenozoa</taxon>
        <taxon>Euglenida</taxon>
        <taxon>Spirocuta</taxon>
        <taxon>Euglenophyceae</taxon>
        <taxon>Eutreptiales</taxon>
        <taxon>Eutreptiaceae</taxon>
        <taxon>Eutreptiella</taxon>
    </lineage>
</organism>
<accession>A0A7S4G1T1</accession>
<reference evidence="1" key="1">
    <citation type="submission" date="2021-01" db="EMBL/GenBank/DDBJ databases">
        <authorList>
            <person name="Corre E."/>
            <person name="Pelletier E."/>
            <person name="Niang G."/>
            <person name="Scheremetjew M."/>
            <person name="Finn R."/>
            <person name="Kale V."/>
            <person name="Holt S."/>
            <person name="Cochrane G."/>
            <person name="Meng A."/>
            <person name="Brown T."/>
            <person name="Cohen L."/>
        </authorList>
    </citation>
    <scope>NUCLEOTIDE SEQUENCE</scope>
    <source>
        <strain evidence="1">CCMP1594</strain>
    </source>
</reference>
<dbReference type="AlphaFoldDB" id="A0A7S4G1T1"/>
<protein>
    <submittedName>
        <fullName evidence="1">Uncharacterized protein</fullName>
    </submittedName>
</protein>
<evidence type="ECO:0000313" key="1">
    <source>
        <dbReference type="EMBL" id="CAE0822446.1"/>
    </source>
</evidence>
<dbReference type="EMBL" id="HBJA01097175">
    <property type="protein sequence ID" value="CAE0822446.1"/>
    <property type="molecule type" value="Transcribed_RNA"/>
</dbReference>
<gene>
    <name evidence="1" type="ORF">EGYM00163_LOCUS33647</name>
</gene>